<accession>A0A5C5XM76</accession>
<evidence type="ECO:0000313" key="2">
    <source>
        <dbReference type="Proteomes" id="UP000316095"/>
    </source>
</evidence>
<name>A0A5C5XM76_9PLAN</name>
<dbReference type="Proteomes" id="UP000316095">
    <property type="component" value="Unassembled WGS sequence"/>
</dbReference>
<keyword evidence="2" id="KW-1185">Reference proteome</keyword>
<sequence length="71" mass="7881">MLGILSRTITRSLHCETFHSMFFQSIFTAGIDSGLCLIPSRINSPDGIPPCMLKGYSYFISVQETSHVNGR</sequence>
<dbReference type="AlphaFoldDB" id="A0A5C5XM76"/>
<gene>
    <name evidence="1" type="ORF">Pan54_47540</name>
</gene>
<protein>
    <submittedName>
        <fullName evidence="1">Uncharacterized protein</fullName>
    </submittedName>
</protein>
<evidence type="ECO:0000313" key="1">
    <source>
        <dbReference type="EMBL" id="TWT63994.1"/>
    </source>
</evidence>
<reference evidence="1 2" key="1">
    <citation type="submission" date="2019-02" db="EMBL/GenBank/DDBJ databases">
        <title>Deep-cultivation of Planctomycetes and their phenomic and genomic characterization uncovers novel biology.</title>
        <authorList>
            <person name="Wiegand S."/>
            <person name="Jogler M."/>
            <person name="Boedeker C."/>
            <person name="Pinto D."/>
            <person name="Vollmers J."/>
            <person name="Rivas-Marin E."/>
            <person name="Kohn T."/>
            <person name="Peeters S.H."/>
            <person name="Heuer A."/>
            <person name="Rast P."/>
            <person name="Oberbeckmann S."/>
            <person name="Bunk B."/>
            <person name="Jeske O."/>
            <person name="Meyerdierks A."/>
            <person name="Storesund J.E."/>
            <person name="Kallscheuer N."/>
            <person name="Luecker S."/>
            <person name="Lage O.M."/>
            <person name="Pohl T."/>
            <person name="Merkel B.J."/>
            <person name="Hornburger P."/>
            <person name="Mueller R.-W."/>
            <person name="Bruemmer F."/>
            <person name="Labrenz M."/>
            <person name="Spormann A.M."/>
            <person name="Op Den Camp H."/>
            <person name="Overmann J."/>
            <person name="Amann R."/>
            <person name="Jetten M.S.M."/>
            <person name="Mascher T."/>
            <person name="Medema M.H."/>
            <person name="Devos D.P."/>
            <person name="Kaster A.-K."/>
            <person name="Ovreas L."/>
            <person name="Rohde M."/>
            <person name="Galperin M.Y."/>
            <person name="Jogler C."/>
        </authorList>
    </citation>
    <scope>NUCLEOTIDE SEQUENCE [LARGE SCALE GENOMIC DNA]</scope>
    <source>
        <strain evidence="1 2">Pan54</strain>
    </source>
</reference>
<dbReference type="EMBL" id="SJPG01000001">
    <property type="protein sequence ID" value="TWT63994.1"/>
    <property type="molecule type" value="Genomic_DNA"/>
</dbReference>
<proteinExistence type="predicted"/>
<organism evidence="1 2">
    <name type="scientific">Rubinisphaera italica</name>
    <dbReference type="NCBI Taxonomy" id="2527969"/>
    <lineage>
        <taxon>Bacteria</taxon>
        <taxon>Pseudomonadati</taxon>
        <taxon>Planctomycetota</taxon>
        <taxon>Planctomycetia</taxon>
        <taxon>Planctomycetales</taxon>
        <taxon>Planctomycetaceae</taxon>
        <taxon>Rubinisphaera</taxon>
    </lineage>
</organism>
<comment type="caution">
    <text evidence="1">The sequence shown here is derived from an EMBL/GenBank/DDBJ whole genome shotgun (WGS) entry which is preliminary data.</text>
</comment>